<name>A0A9Q0FV19_9ROSI</name>
<dbReference type="Proteomes" id="UP001141552">
    <property type="component" value="Unassembled WGS sequence"/>
</dbReference>
<dbReference type="PANTHER" id="PTHR33070:SF129">
    <property type="entry name" value="DUF241 DOMAIN PROTEIN"/>
    <property type="match status" value="1"/>
</dbReference>
<reference evidence="2" key="1">
    <citation type="submission" date="2022-02" db="EMBL/GenBank/DDBJ databases">
        <authorList>
            <person name="Henning P.M."/>
            <person name="McCubbin A.G."/>
            <person name="Shore J.S."/>
        </authorList>
    </citation>
    <scope>NUCLEOTIDE SEQUENCE</scope>
    <source>
        <strain evidence="2">F60SS</strain>
        <tissue evidence="2">Leaves</tissue>
    </source>
</reference>
<evidence type="ECO:0000256" key="1">
    <source>
        <dbReference type="SAM" id="MobiDB-lite"/>
    </source>
</evidence>
<sequence>MAVPSSESQSCYHTRSNSFPSRPHPLIPQLDEHLCRLRTTSDASSSIDNKLSGLQDLHDCAHNQLPLIQQTMAQQQCEKWVDELLEGSLQVLDLCTSAKDALFQTKECLQKLQSILRTRRWGEISVSSESKCTFSTSNENQENRTVLTMLKEVEAATCSVLESLLSIVAGPKAKTAGWSLVSKLLHHKKVACLEEEAEVNAFAKADDALLALVHDKTGKSDKFVQIKDVQSHLQNLELCIQDFEEGLETLLTFHARSNSLPSRPHPLMSELDQHICRLKDSQATSTSSSSLGHNLSALQDLHDCVNKVLLLPLTQQAFVQERHQRWIDELLDGSLRLLDVCNTAKDALLHTKECIHELQSVIRRRQGSAETAMKKYLSSRKVARKAIKKSLKHFRTMENKHCSFSNEDHEIVSTISMLKEVEAITVSVFESMSSFIEPKSRGWSLVSKLMVRNRVVACEQNMPSNEFATADAALESLLGCKTSKSSDNTITPVETVQKQLNGLDLCIQDLEDGIECLFRRMIKTRALFLNIFN</sequence>
<organism evidence="2 3">
    <name type="scientific">Turnera subulata</name>
    <dbReference type="NCBI Taxonomy" id="218843"/>
    <lineage>
        <taxon>Eukaryota</taxon>
        <taxon>Viridiplantae</taxon>
        <taxon>Streptophyta</taxon>
        <taxon>Embryophyta</taxon>
        <taxon>Tracheophyta</taxon>
        <taxon>Spermatophyta</taxon>
        <taxon>Magnoliopsida</taxon>
        <taxon>eudicotyledons</taxon>
        <taxon>Gunneridae</taxon>
        <taxon>Pentapetalae</taxon>
        <taxon>rosids</taxon>
        <taxon>fabids</taxon>
        <taxon>Malpighiales</taxon>
        <taxon>Passifloraceae</taxon>
        <taxon>Turnera</taxon>
    </lineage>
</organism>
<reference evidence="2" key="2">
    <citation type="journal article" date="2023" name="Plants (Basel)">
        <title>Annotation of the Turnera subulata (Passifloraceae) Draft Genome Reveals the S-Locus Evolved after the Divergence of Turneroideae from Passifloroideae in a Stepwise Manner.</title>
        <authorList>
            <person name="Henning P.M."/>
            <person name="Roalson E.H."/>
            <person name="Mir W."/>
            <person name="McCubbin A.G."/>
            <person name="Shore J.S."/>
        </authorList>
    </citation>
    <scope>NUCLEOTIDE SEQUENCE</scope>
    <source>
        <strain evidence="2">F60SS</strain>
    </source>
</reference>
<dbReference type="InterPro" id="IPR004320">
    <property type="entry name" value="BPS1_pln"/>
</dbReference>
<dbReference type="GO" id="GO:0048364">
    <property type="term" value="P:root development"/>
    <property type="evidence" value="ECO:0007669"/>
    <property type="project" value="InterPro"/>
</dbReference>
<dbReference type="GO" id="GO:0048367">
    <property type="term" value="P:shoot system development"/>
    <property type="evidence" value="ECO:0007669"/>
    <property type="project" value="InterPro"/>
</dbReference>
<dbReference type="OrthoDB" id="1701699at2759"/>
<gene>
    <name evidence="2" type="ORF">Tsubulata_025359</name>
</gene>
<evidence type="ECO:0000313" key="2">
    <source>
        <dbReference type="EMBL" id="KAJ4838414.1"/>
    </source>
</evidence>
<evidence type="ECO:0008006" key="4">
    <source>
        <dbReference type="Google" id="ProtNLM"/>
    </source>
</evidence>
<accession>A0A9Q0FV19</accession>
<evidence type="ECO:0000313" key="3">
    <source>
        <dbReference type="Proteomes" id="UP001141552"/>
    </source>
</evidence>
<dbReference type="EMBL" id="JAKUCV010003560">
    <property type="protein sequence ID" value="KAJ4838414.1"/>
    <property type="molecule type" value="Genomic_DNA"/>
</dbReference>
<proteinExistence type="predicted"/>
<keyword evidence="3" id="KW-1185">Reference proteome</keyword>
<comment type="caution">
    <text evidence="2">The sequence shown here is derived from an EMBL/GenBank/DDBJ whole genome shotgun (WGS) entry which is preliminary data.</text>
</comment>
<dbReference type="AlphaFoldDB" id="A0A9Q0FV19"/>
<feature type="compositionally biased region" description="Polar residues" evidence="1">
    <location>
        <begin position="1"/>
        <end position="20"/>
    </location>
</feature>
<protein>
    <recommendedName>
        <fullName evidence="4">DUF241 domain-containing protein</fullName>
    </recommendedName>
</protein>
<feature type="region of interest" description="Disordered" evidence="1">
    <location>
        <begin position="1"/>
        <end position="24"/>
    </location>
</feature>
<dbReference type="PANTHER" id="PTHR33070">
    <property type="entry name" value="OS06G0725500 PROTEIN"/>
    <property type="match status" value="1"/>
</dbReference>
<dbReference type="Pfam" id="PF03087">
    <property type="entry name" value="BPS1"/>
    <property type="match status" value="2"/>
</dbReference>
<feature type="non-terminal residue" evidence="2">
    <location>
        <position position="533"/>
    </location>
</feature>